<dbReference type="KEGG" id="vg:16207344"/>
<dbReference type="Proteomes" id="UP000012673">
    <property type="component" value="Segment"/>
</dbReference>
<gene>
    <name evidence="2" type="ORF">pSf1_0013</name>
</gene>
<feature type="transmembrane region" description="Helical" evidence="1">
    <location>
        <begin position="105"/>
        <end position="124"/>
    </location>
</feature>
<organism evidence="2 3">
    <name type="scientific">Shigella phage pSf-1</name>
    <dbReference type="NCBI Taxonomy" id="2496551"/>
    <lineage>
        <taxon>Viruses</taxon>
        <taxon>Duplodnaviria</taxon>
        <taxon>Heunggongvirae</taxon>
        <taxon>Uroviricota</taxon>
        <taxon>Caudoviricetes</taxon>
        <taxon>Drexlerviridae</taxon>
        <taxon>Tempevirinae</taxon>
        <taxon>Hanrivervirus</taxon>
        <taxon>Hanrivervirus pSf1</taxon>
    </lineage>
</organism>
<keyword evidence="1" id="KW-0472">Membrane</keyword>
<evidence type="ECO:0000313" key="3">
    <source>
        <dbReference type="Proteomes" id="UP000012673"/>
    </source>
</evidence>
<dbReference type="RefSeq" id="YP_008059735.1">
    <property type="nucleotide sequence ID" value="NC_021331.1"/>
</dbReference>
<name>M9QQE3_9CAUD</name>
<evidence type="ECO:0008006" key="4">
    <source>
        <dbReference type="Google" id="ProtNLM"/>
    </source>
</evidence>
<evidence type="ECO:0000256" key="1">
    <source>
        <dbReference type="SAM" id="Phobius"/>
    </source>
</evidence>
<sequence>MRKLSLIAIAVILSGCSSVTPLTGLIGSKPEITAQAGAENVKQTVGLTAKQDASNKQDTTIKDSKVDTVDTSSKKEIKTSTIQANTIKADKIQVVQGEQRKWYDPIIYCAAIFSGLLTMLYFSYRKDNKKELNASFVL</sequence>
<protein>
    <recommendedName>
        <fullName evidence="4">RzlA</fullName>
    </recommendedName>
</protein>
<keyword evidence="1" id="KW-0812">Transmembrane</keyword>
<keyword evidence="3" id="KW-1185">Reference proteome</keyword>
<dbReference type="GeneID" id="16207344"/>
<evidence type="ECO:0000313" key="2">
    <source>
        <dbReference type="EMBL" id="AGI61396.1"/>
    </source>
</evidence>
<reference evidence="2 3" key="1">
    <citation type="journal article" date="2013" name="Res. Microbiol.">
        <title>Characterization and complete genome sequence of the Shigella bacteriophage pSf-1.</title>
        <authorList>
            <person name="Jun J.W."/>
            <person name="Kim J.H."/>
            <person name="Shin S.P."/>
            <person name="Han J.E."/>
            <person name="Chai J.Y."/>
            <person name="Park S.C."/>
        </authorList>
    </citation>
    <scope>NUCLEOTIDE SEQUENCE [LARGE SCALE GENOMIC DNA]</scope>
</reference>
<proteinExistence type="predicted"/>
<keyword evidence="1" id="KW-1133">Transmembrane helix</keyword>
<dbReference type="PROSITE" id="PS51257">
    <property type="entry name" value="PROKAR_LIPOPROTEIN"/>
    <property type="match status" value="1"/>
</dbReference>
<dbReference type="EMBL" id="KC710998">
    <property type="protein sequence ID" value="AGI61396.1"/>
    <property type="molecule type" value="Genomic_DNA"/>
</dbReference>
<accession>M9QQE3</accession>